<dbReference type="Pfam" id="PF00126">
    <property type="entry name" value="HTH_1"/>
    <property type="match status" value="1"/>
</dbReference>
<dbReference type="FunFam" id="1.10.10.10:FF:000001">
    <property type="entry name" value="LysR family transcriptional regulator"/>
    <property type="match status" value="1"/>
</dbReference>
<protein>
    <recommendedName>
        <fullName evidence="5">HTH lysR-type domain-containing protein</fullName>
    </recommendedName>
</protein>
<accession>A0A223D570</accession>
<dbReference type="PANTHER" id="PTHR30419">
    <property type="entry name" value="HTH-TYPE TRANSCRIPTIONAL REGULATOR YBHD"/>
    <property type="match status" value="1"/>
</dbReference>
<reference evidence="6 7" key="1">
    <citation type="journal article" date="2015" name="Int. J. Syst. Evol. Microbiol.">
        <title>Tumebacillus algifaecis sp. nov., isolated from decomposing algal scum.</title>
        <authorList>
            <person name="Wu Y.F."/>
            <person name="Zhang B."/>
            <person name="Xing P."/>
            <person name="Wu Q.L."/>
            <person name="Liu S.J."/>
        </authorList>
    </citation>
    <scope>NUCLEOTIDE SEQUENCE [LARGE SCALE GENOMIC DNA]</scope>
    <source>
        <strain evidence="6 7">THMBR28</strain>
    </source>
</reference>
<dbReference type="PRINTS" id="PR00039">
    <property type="entry name" value="HTHLYSR"/>
</dbReference>
<sequence>MVLTIFSLSIKSDFMIDKYQHTYRRGGDAVTLLQFQVFVTVIESKSFTKASEQLGLSQSAVSQTISALEGTLGVMLLNRSRSGITPTKIGEHMLMHVREILRRTMLIKQEADALRGLEVGTLRIGSIPGIASKLLPKIIGTYASRFPGIELIVSEGSQEEVTNWVFHSVVDLGLLPLPIEGVGSFPLIQDHLQVFLTPHHPLQQQASLSIEQLANEPLILPKYSCVGQVREQFAAVGLVPQVLFEVRDTATILAMVQEGIGVAVLPELSIPTSLHPTPALPLLPASPRTLGLVTRCIQTVSPAASKFVIHAQEYVKQDCPHLLAV</sequence>
<dbReference type="InterPro" id="IPR000847">
    <property type="entry name" value="LysR_HTH_N"/>
</dbReference>
<keyword evidence="4" id="KW-0804">Transcription</keyword>
<dbReference type="Proteomes" id="UP000214688">
    <property type="component" value="Chromosome"/>
</dbReference>
<dbReference type="AlphaFoldDB" id="A0A223D570"/>
<dbReference type="PANTHER" id="PTHR30419:SF24">
    <property type="entry name" value="HTH-TYPE TRANSCRIPTIONAL REGULATOR CZCR"/>
    <property type="match status" value="1"/>
</dbReference>
<evidence type="ECO:0000313" key="6">
    <source>
        <dbReference type="EMBL" id="ASS76742.1"/>
    </source>
</evidence>
<dbReference type="OrthoDB" id="63123at2"/>
<dbReference type="SUPFAM" id="SSF53850">
    <property type="entry name" value="Periplasmic binding protein-like II"/>
    <property type="match status" value="1"/>
</dbReference>
<dbReference type="SUPFAM" id="SSF46785">
    <property type="entry name" value="Winged helix' DNA-binding domain"/>
    <property type="match status" value="1"/>
</dbReference>
<dbReference type="GO" id="GO:0005829">
    <property type="term" value="C:cytosol"/>
    <property type="evidence" value="ECO:0007669"/>
    <property type="project" value="TreeGrafter"/>
</dbReference>
<evidence type="ECO:0000256" key="3">
    <source>
        <dbReference type="ARBA" id="ARBA00023125"/>
    </source>
</evidence>
<evidence type="ECO:0000256" key="1">
    <source>
        <dbReference type="ARBA" id="ARBA00009437"/>
    </source>
</evidence>
<dbReference type="PROSITE" id="PS50931">
    <property type="entry name" value="HTH_LYSR"/>
    <property type="match status" value="1"/>
</dbReference>
<keyword evidence="2" id="KW-0805">Transcription regulation</keyword>
<dbReference type="InterPro" id="IPR005119">
    <property type="entry name" value="LysR_subst-bd"/>
</dbReference>
<comment type="similarity">
    <text evidence="1">Belongs to the LysR transcriptional regulatory family.</text>
</comment>
<evidence type="ECO:0000256" key="2">
    <source>
        <dbReference type="ARBA" id="ARBA00023015"/>
    </source>
</evidence>
<keyword evidence="7" id="KW-1185">Reference proteome</keyword>
<dbReference type="Pfam" id="PF03466">
    <property type="entry name" value="LysR_substrate"/>
    <property type="match status" value="1"/>
</dbReference>
<dbReference type="CDD" id="cd05466">
    <property type="entry name" value="PBP2_LTTR_substrate"/>
    <property type="match status" value="1"/>
</dbReference>
<evidence type="ECO:0000256" key="4">
    <source>
        <dbReference type="ARBA" id="ARBA00023163"/>
    </source>
</evidence>
<organism evidence="6 7">
    <name type="scientific">Tumebacillus algifaecis</name>
    <dbReference type="NCBI Taxonomy" id="1214604"/>
    <lineage>
        <taxon>Bacteria</taxon>
        <taxon>Bacillati</taxon>
        <taxon>Bacillota</taxon>
        <taxon>Bacilli</taxon>
        <taxon>Bacillales</taxon>
        <taxon>Alicyclobacillaceae</taxon>
        <taxon>Tumebacillus</taxon>
    </lineage>
</organism>
<evidence type="ECO:0000259" key="5">
    <source>
        <dbReference type="PROSITE" id="PS50931"/>
    </source>
</evidence>
<dbReference type="InterPro" id="IPR036388">
    <property type="entry name" value="WH-like_DNA-bd_sf"/>
</dbReference>
<dbReference type="EMBL" id="CP022657">
    <property type="protein sequence ID" value="ASS76742.1"/>
    <property type="molecule type" value="Genomic_DNA"/>
</dbReference>
<evidence type="ECO:0000313" key="7">
    <source>
        <dbReference type="Proteomes" id="UP000214688"/>
    </source>
</evidence>
<dbReference type="GO" id="GO:0003700">
    <property type="term" value="F:DNA-binding transcription factor activity"/>
    <property type="evidence" value="ECO:0007669"/>
    <property type="project" value="InterPro"/>
</dbReference>
<dbReference type="InterPro" id="IPR050950">
    <property type="entry name" value="HTH-type_LysR_regulators"/>
</dbReference>
<feature type="domain" description="HTH lysR-type" evidence="5">
    <location>
        <begin position="30"/>
        <end position="87"/>
    </location>
</feature>
<dbReference type="Gene3D" id="3.40.190.290">
    <property type="match status" value="1"/>
</dbReference>
<dbReference type="InterPro" id="IPR036390">
    <property type="entry name" value="WH_DNA-bd_sf"/>
</dbReference>
<gene>
    <name evidence="6" type="ORF">CIG75_18560</name>
</gene>
<keyword evidence="3" id="KW-0238">DNA-binding</keyword>
<dbReference type="GO" id="GO:0003677">
    <property type="term" value="F:DNA binding"/>
    <property type="evidence" value="ECO:0007669"/>
    <property type="project" value="UniProtKB-KW"/>
</dbReference>
<dbReference type="KEGG" id="tab:CIG75_18560"/>
<dbReference type="Gene3D" id="1.10.10.10">
    <property type="entry name" value="Winged helix-like DNA-binding domain superfamily/Winged helix DNA-binding domain"/>
    <property type="match status" value="1"/>
</dbReference>
<proteinExistence type="inferred from homology"/>
<name>A0A223D570_9BACL</name>